<sequence length="61" mass="6505">MSGQPPHGPRRADVGLAAAAQADTAAASKLAPFKPVIDDMLRVDLDAPRKQRHTVKRIYAG</sequence>
<accession>A0A6V8KPV7</accession>
<protein>
    <submittedName>
        <fullName evidence="1">Uncharacterized protein</fullName>
    </submittedName>
</protein>
<comment type="caution">
    <text evidence="1">The sequence shown here is derived from an EMBL/GenBank/DDBJ whole genome shotgun (WGS) entry which is preliminary data.</text>
</comment>
<dbReference type="Proteomes" id="UP000482800">
    <property type="component" value="Unassembled WGS sequence"/>
</dbReference>
<keyword evidence="2" id="KW-1185">Reference proteome</keyword>
<dbReference type="AlphaFoldDB" id="A0A6V8KPV7"/>
<organism evidence="1 2">
    <name type="scientific">Phytohabitans houttuyneae</name>
    <dbReference type="NCBI Taxonomy" id="1076126"/>
    <lineage>
        <taxon>Bacteria</taxon>
        <taxon>Bacillati</taxon>
        <taxon>Actinomycetota</taxon>
        <taxon>Actinomycetes</taxon>
        <taxon>Micromonosporales</taxon>
        <taxon>Micromonosporaceae</taxon>
    </lineage>
</organism>
<dbReference type="RefSeq" id="WP_173066601.1">
    <property type="nucleotide sequence ID" value="NZ_BAABGO010000033.1"/>
</dbReference>
<name>A0A6V8KPV7_9ACTN</name>
<evidence type="ECO:0000313" key="2">
    <source>
        <dbReference type="Proteomes" id="UP000482800"/>
    </source>
</evidence>
<reference evidence="1 2" key="1">
    <citation type="submission" date="2020-03" db="EMBL/GenBank/DDBJ databases">
        <title>Whole genome shotgun sequence of Phytohabitans houttuyneae NBRC 108639.</title>
        <authorList>
            <person name="Komaki H."/>
            <person name="Tamura T."/>
        </authorList>
    </citation>
    <scope>NUCLEOTIDE SEQUENCE [LARGE SCALE GENOMIC DNA]</scope>
    <source>
        <strain evidence="1 2">NBRC 108639</strain>
    </source>
</reference>
<dbReference type="EMBL" id="BLPF01000003">
    <property type="protein sequence ID" value="GFJ83757.1"/>
    <property type="molecule type" value="Genomic_DNA"/>
</dbReference>
<evidence type="ECO:0000313" key="1">
    <source>
        <dbReference type="EMBL" id="GFJ83757.1"/>
    </source>
</evidence>
<reference evidence="1 2" key="2">
    <citation type="submission" date="2020-03" db="EMBL/GenBank/DDBJ databases">
        <authorList>
            <person name="Ichikawa N."/>
            <person name="Kimura A."/>
            <person name="Kitahashi Y."/>
            <person name="Uohara A."/>
        </authorList>
    </citation>
    <scope>NUCLEOTIDE SEQUENCE [LARGE SCALE GENOMIC DNA]</scope>
    <source>
        <strain evidence="1 2">NBRC 108639</strain>
    </source>
</reference>
<proteinExistence type="predicted"/>
<gene>
    <name evidence="1" type="ORF">Phou_079370</name>
</gene>